<name>A0A2T4U1H3_9BACT</name>
<accession>A0A2T4U1H3</accession>
<reference evidence="3" key="2">
    <citation type="journal article" date="2018" name="Environ. Microbiol.">
        <title>Bloom of a denitrifying methanotroph, 'Candidatus Methylomirabilis limnetica', in a deep stratified lake.</title>
        <authorList>
            <person name="Graf J.S."/>
            <person name="Mayr M.J."/>
            <person name="Marchant H.K."/>
            <person name="Tienken D."/>
            <person name="Hach P.F."/>
            <person name="Brand A."/>
            <person name="Schubert C.J."/>
            <person name="Kuypers M.M."/>
            <person name="Milucka J."/>
        </authorList>
    </citation>
    <scope>NUCLEOTIDE SEQUENCE [LARGE SCALE GENOMIC DNA]</scope>
    <source>
        <strain evidence="3">Zug</strain>
    </source>
</reference>
<evidence type="ECO:0000313" key="3">
    <source>
        <dbReference type="Proteomes" id="UP000241436"/>
    </source>
</evidence>
<gene>
    <name evidence="2" type="ORF">CLG94_00460</name>
</gene>
<dbReference type="InterPro" id="IPR053521">
    <property type="entry name" value="McjB-like"/>
</dbReference>
<comment type="caution">
    <text evidence="2">The sequence shown here is derived from an EMBL/GenBank/DDBJ whole genome shotgun (WGS) entry which is preliminary data.</text>
</comment>
<keyword evidence="3" id="KW-1185">Reference proteome</keyword>
<dbReference type="NCBIfam" id="NF033537">
    <property type="entry name" value="lasso_biosyn_B2"/>
    <property type="match status" value="1"/>
</dbReference>
<sequence length="167" mass="19080">MKTLRRLRELSDPEALWLFVWSLLTIFEAAVLVRTLPLPTLLSHFSRQSSRRSERKALVKPEIRSLDRVRRYSNMIITRLLRSRRPCLLRSLVVYRYGCKHGIPVSIHFGVRSGMDRLEGHSWVTLDGAPLGESEEGLRPYVAVYSYPTGTDGADPQHALAAVGWRP</sequence>
<feature type="domain" description="Microcin J25-processing protein McjB C-terminal" evidence="1">
    <location>
        <begin position="33"/>
        <end position="144"/>
    </location>
</feature>
<dbReference type="EMBL" id="NVQC01000007">
    <property type="protein sequence ID" value="PTL37188.1"/>
    <property type="molecule type" value="Genomic_DNA"/>
</dbReference>
<dbReference type="InterPro" id="IPR032708">
    <property type="entry name" value="McjB_C"/>
</dbReference>
<protein>
    <recommendedName>
        <fullName evidence="1">Microcin J25-processing protein McjB C-terminal domain-containing protein</fullName>
    </recommendedName>
</protein>
<proteinExistence type="predicted"/>
<dbReference type="RefSeq" id="WP_107560941.1">
    <property type="nucleotide sequence ID" value="NZ_NVQC01000007.1"/>
</dbReference>
<dbReference type="Pfam" id="PF13471">
    <property type="entry name" value="Transglut_core3"/>
    <property type="match status" value="1"/>
</dbReference>
<dbReference type="OrthoDB" id="9807656at2"/>
<reference evidence="2 3" key="1">
    <citation type="submission" date="2017-09" db="EMBL/GenBank/DDBJ databases">
        <title>Bloom of a denitrifying methanotroph, Candidatus Methylomirabilis limnetica, in a deep stratified lake.</title>
        <authorList>
            <person name="Graf J.S."/>
            <person name="Marchant H.K."/>
            <person name="Tienken D."/>
            <person name="Hach P.F."/>
            <person name="Brand A."/>
            <person name="Schubert C.J."/>
            <person name="Kuypers M.M."/>
            <person name="Milucka J."/>
        </authorList>
    </citation>
    <scope>NUCLEOTIDE SEQUENCE [LARGE SCALE GENOMIC DNA]</scope>
    <source>
        <strain evidence="2 3">Zug</strain>
    </source>
</reference>
<organism evidence="2 3">
    <name type="scientific">Candidatus Methylomirabilis limnetica</name>
    <dbReference type="NCBI Taxonomy" id="2033718"/>
    <lineage>
        <taxon>Bacteria</taxon>
        <taxon>Candidatus Methylomirabilota</taxon>
        <taxon>Candidatus Methylomirabilia</taxon>
        <taxon>Candidatus Methylomirabilales</taxon>
        <taxon>Candidatus Methylomirabilaceae</taxon>
        <taxon>Candidatus Methylomirabilis</taxon>
    </lineage>
</organism>
<dbReference type="Proteomes" id="UP000241436">
    <property type="component" value="Unassembled WGS sequence"/>
</dbReference>
<evidence type="ECO:0000259" key="1">
    <source>
        <dbReference type="Pfam" id="PF13471"/>
    </source>
</evidence>
<dbReference type="AlphaFoldDB" id="A0A2T4U1H3"/>
<evidence type="ECO:0000313" key="2">
    <source>
        <dbReference type="EMBL" id="PTL37188.1"/>
    </source>
</evidence>